<keyword evidence="2" id="KW-0229">DNA integration</keyword>
<dbReference type="InterPro" id="IPR044068">
    <property type="entry name" value="CB"/>
</dbReference>
<dbReference type="Gene3D" id="1.10.443.10">
    <property type="entry name" value="Intergrase catalytic core"/>
    <property type="match status" value="1"/>
</dbReference>
<keyword evidence="3 5" id="KW-0238">DNA-binding</keyword>
<reference evidence="8 9" key="1">
    <citation type="submission" date="2018-08" db="EMBL/GenBank/DDBJ databases">
        <title>Linezolid Resistance in Mycobacterium abscessus: MIC Distribution and Comprehensive Investigation of Resistance Mechanisms.</title>
        <authorList>
            <person name="Ye M."/>
            <person name="Xu L."/>
            <person name="Zou Y."/>
            <person name="Li B."/>
            <person name="Guo Q."/>
            <person name="Zhang Y."/>
            <person name="Zhan M."/>
            <person name="Xu B."/>
            <person name="Yu F."/>
            <person name="Zhang Z."/>
            <person name="Chu H."/>
        </authorList>
    </citation>
    <scope>NUCLEOTIDE SEQUENCE [LARGE SCALE GENOMIC DNA]</scope>
    <source>
        <strain evidence="8 9">G143</strain>
    </source>
</reference>
<comment type="caution">
    <text evidence="8">The sequence shown here is derived from an EMBL/GenBank/DDBJ whole genome shotgun (WGS) entry which is preliminary data.</text>
</comment>
<sequence>MDSGRRRQGYLVLLGGGDDIFDTPVQLPWIRRYGRSFAAREAIAMAATQRVALDGSTTWTVVAESLTVVGPVESYLEYGRQRGFKPNTVKAYARGLAQWWTYLERTGKRWDAVQIHDFGNFLMAVRHGEFDPTVRQLHPTPAVVEATVSLRLRAVMGFYRYHAACGTDAAPFLYEQFRGRSGRYLAFLEHVARRSPQRRAAVRVRVPRNVTPVLTPAEIDALLDAEATYSPTDGEWRGDLRYRLLWSVLAETGMRIGEALSLQHRDWNTGRSATAEVSIVDRPHPHGIATKSGSRRVHVGSRLDRLYGDYVWWLCDRGADVVINDWDSSYIFCNTQRGPLYGPLRAETVYAHLGSVKRRLPQLPSAATPHWFRHSHATALLLAGTPVHVVSRRLGHESVQTTMNTYGHVTEDAELAALANWREVVAGWETNSNGG</sequence>
<dbReference type="Gene3D" id="1.10.150.130">
    <property type="match status" value="1"/>
</dbReference>
<protein>
    <submittedName>
        <fullName evidence="8">Transposase</fullName>
    </submittedName>
</protein>
<dbReference type="PROSITE" id="PS51900">
    <property type="entry name" value="CB"/>
    <property type="match status" value="1"/>
</dbReference>
<dbReference type="Pfam" id="PF02899">
    <property type="entry name" value="Phage_int_SAM_1"/>
    <property type="match status" value="1"/>
</dbReference>
<dbReference type="RefSeq" id="WP_079575780.1">
    <property type="nucleotide sequence ID" value="NZ_QDEE01000002.1"/>
</dbReference>
<evidence type="ECO:0000256" key="4">
    <source>
        <dbReference type="ARBA" id="ARBA00023172"/>
    </source>
</evidence>
<dbReference type="InterPro" id="IPR004107">
    <property type="entry name" value="Integrase_SAM-like_N"/>
</dbReference>
<evidence type="ECO:0000313" key="9">
    <source>
        <dbReference type="Proteomes" id="UP000284557"/>
    </source>
</evidence>
<dbReference type="PROSITE" id="PS51898">
    <property type="entry name" value="TYR_RECOMBINASE"/>
    <property type="match status" value="1"/>
</dbReference>
<dbReference type="PANTHER" id="PTHR30349:SF41">
    <property type="entry name" value="INTEGRASE_RECOMBINASE PROTEIN MJ0367-RELATED"/>
    <property type="match status" value="1"/>
</dbReference>
<comment type="similarity">
    <text evidence="1">Belongs to the 'phage' integrase family.</text>
</comment>
<proteinExistence type="inferred from homology"/>
<evidence type="ECO:0000313" key="8">
    <source>
        <dbReference type="EMBL" id="RIT37487.1"/>
    </source>
</evidence>
<dbReference type="PANTHER" id="PTHR30349">
    <property type="entry name" value="PHAGE INTEGRASE-RELATED"/>
    <property type="match status" value="1"/>
</dbReference>
<evidence type="ECO:0000259" key="7">
    <source>
        <dbReference type="PROSITE" id="PS51900"/>
    </source>
</evidence>
<dbReference type="InterPro" id="IPR011010">
    <property type="entry name" value="DNA_brk_join_enz"/>
</dbReference>
<evidence type="ECO:0000256" key="5">
    <source>
        <dbReference type="PROSITE-ProRule" id="PRU01248"/>
    </source>
</evidence>
<dbReference type="GO" id="GO:0003677">
    <property type="term" value="F:DNA binding"/>
    <property type="evidence" value="ECO:0007669"/>
    <property type="project" value="UniProtKB-UniRule"/>
</dbReference>
<evidence type="ECO:0000256" key="3">
    <source>
        <dbReference type="ARBA" id="ARBA00023125"/>
    </source>
</evidence>
<dbReference type="InterPro" id="IPR002104">
    <property type="entry name" value="Integrase_catalytic"/>
</dbReference>
<feature type="domain" description="Core-binding (CB)" evidence="7">
    <location>
        <begin position="66"/>
        <end position="163"/>
    </location>
</feature>
<dbReference type="InterPro" id="IPR010998">
    <property type="entry name" value="Integrase_recombinase_N"/>
</dbReference>
<dbReference type="GO" id="GO:0006310">
    <property type="term" value="P:DNA recombination"/>
    <property type="evidence" value="ECO:0007669"/>
    <property type="project" value="UniProtKB-KW"/>
</dbReference>
<dbReference type="Pfam" id="PF00589">
    <property type="entry name" value="Phage_integrase"/>
    <property type="match status" value="1"/>
</dbReference>
<keyword evidence="4" id="KW-0233">DNA recombination</keyword>
<evidence type="ECO:0000256" key="1">
    <source>
        <dbReference type="ARBA" id="ARBA00008857"/>
    </source>
</evidence>
<evidence type="ECO:0000256" key="2">
    <source>
        <dbReference type="ARBA" id="ARBA00022908"/>
    </source>
</evidence>
<evidence type="ECO:0000259" key="6">
    <source>
        <dbReference type="PROSITE" id="PS51898"/>
    </source>
</evidence>
<name>A0ABD7HPK4_9MYCO</name>
<dbReference type="Proteomes" id="UP000284557">
    <property type="component" value="Unassembled WGS sequence"/>
</dbReference>
<dbReference type="InterPro" id="IPR050090">
    <property type="entry name" value="Tyrosine_recombinase_XerCD"/>
</dbReference>
<dbReference type="EMBL" id="QXBN01000010">
    <property type="protein sequence ID" value="RIT37487.1"/>
    <property type="molecule type" value="Genomic_DNA"/>
</dbReference>
<accession>A0ABD7HPK4</accession>
<gene>
    <name evidence="8" type="ORF">D2E76_14635</name>
</gene>
<dbReference type="SUPFAM" id="SSF56349">
    <property type="entry name" value="DNA breaking-rejoining enzymes"/>
    <property type="match status" value="1"/>
</dbReference>
<dbReference type="GO" id="GO:0015074">
    <property type="term" value="P:DNA integration"/>
    <property type="evidence" value="ECO:0007669"/>
    <property type="project" value="UniProtKB-KW"/>
</dbReference>
<dbReference type="AlphaFoldDB" id="A0ABD7HPK4"/>
<dbReference type="InterPro" id="IPR013762">
    <property type="entry name" value="Integrase-like_cat_sf"/>
</dbReference>
<organism evidence="8 9">
    <name type="scientific">Mycobacteroides abscessus</name>
    <dbReference type="NCBI Taxonomy" id="36809"/>
    <lineage>
        <taxon>Bacteria</taxon>
        <taxon>Bacillati</taxon>
        <taxon>Actinomycetota</taxon>
        <taxon>Actinomycetes</taxon>
        <taxon>Mycobacteriales</taxon>
        <taxon>Mycobacteriaceae</taxon>
        <taxon>Mycobacteroides</taxon>
    </lineage>
</organism>
<feature type="domain" description="Tyr recombinase" evidence="6">
    <location>
        <begin position="209"/>
        <end position="420"/>
    </location>
</feature>